<accession>A0A2M7XGQ6</accession>
<keyword evidence="1" id="KW-0472">Membrane</keyword>
<dbReference type="Proteomes" id="UP000231263">
    <property type="component" value="Unassembled WGS sequence"/>
</dbReference>
<keyword evidence="1" id="KW-0812">Transmembrane</keyword>
<gene>
    <name evidence="2" type="ORF">CO173_00510</name>
</gene>
<keyword evidence="1" id="KW-1133">Transmembrane helix</keyword>
<evidence type="ECO:0000313" key="3">
    <source>
        <dbReference type="Proteomes" id="UP000231263"/>
    </source>
</evidence>
<dbReference type="EMBL" id="PFWT01000003">
    <property type="protein sequence ID" value="PJA47042.1"/>
    <property type="molecule type" value="Genomic_DNA"/>
</dbReference>
<organism evidence="2 3">
    <name type="scientific">Candidatus Uhrbacteria bacterium CG_4_9_14_3_um_filter_41_35</name>
    <dbReference type="NCBI Taxonomy" id="1975034"/>
    <lineage>
        <taxon>Bacteria</taxon>
        <taxon>Candidatus Uhriibacteriota</taxon>
    </lineage>
</organism>
<protein>
    <submittedName>
        <fullName evidence="2">Uncharacterized protein</fullName>
    </submittedName>
</protein>
<reference evidence="3" key="1">
    <citation type="submission" date="2017-09" db="EMBL/GenBank/DDBJ databases">
        <title>Depth-based differentiation of microbial function through sediment-hosted aquifers and enrichment of novel symbionts in the deep terrestrial subsurface.</title>
        <authorList>
            <person name="Probst A.J."/>
            <person name="Ladd B."/>
            <person name="Jarett J.K."/>
            <person name="Geller-Mcgrath D.E."/>
            <person name="Sieber C.M.K."/>
            <person name="Emerson J.B."/>
            <person name="Anantharaman K."/>
            <person name="Thomas B.C."/>
            <person name="Malmstrom R."/>
            <person name="Stieglmeier M."/>
            <person name="Klingl A."/>
            <person name="Woyke T."/>
            <person name="Ryan C.M."/>
            <person name="Banfield J.F."/>
        </authorList>
    </citation>
    <scope>NUCLEOTIDE SEQUENCE [LARGE SCALE GENOMIC DNA]</scope>
</reference>
<comment type="caution">
    <text evidence="2">The sequence shown here is derived from an EMBL/GenBank/DDBJ whole genome shotgun (WGS) entry which is preliminary data.</text>
</comment>
<name>A0A2M7XGQ6_9BACT</name>
<dbReference type="AlphaFoldDB" id="A0A2M7XGQ6"/>
<evidence type="ECO:0000313" key="2">
    <source>
        <dbReference type="EMBL" id="PJA47042.1"/>
    </source>
</evidence>
<sequence length="69" mass="8252">MKRWFIIIPLLLMMYAGVAYLYFSKPVVFEVRAEQLTPIEYLYSNYKQPECNPEILDAIAICESKWRMI</sequence>
<proteinExistence type="predicted"/>
<evidence type="ECO:0000256" key="1">
    <source>
        <dbReference type="SAM" id="Phobius"/>
    </source>
</evidence>
<feature type="transmembrane region" description="Helical" evidence="1">
    <location>
        <begin position="6"/>
        <end position="23"/>
    </location>
</feature>